<feature type="transmembrane region" description="Helical" evidence="1">
    <location>
        <begin position="7"/>
        <end position="31"/>
    </location>
</feature>
<keyword evidence="1" id="KW-1133">Transmembrane helix</keyword>
<dbReference type="Pfam" id="PF11188">
    <property type="entry name" value="DUF2975"/>
    <property type="match status" value="1"/>
</dbReference>
<evidence type="ECO:0008006" key="4">
    <source>
        <dbReference type="Google" id="ProtNLM"/>
    </source>
</evidence>
<protein>
    <recommendedName>
        <fullName evidence="4">DUF2975 domain-containing protein</fullName>
    </recommendedName>
</protein>
<evidence type="ECO:0000313" key="3">
    <source>
        <dbReference type="Proteomes" id="UP000216682"/>
    </source>
</evidence>
<gene>
    <name evidence="2" type="ORF">CFN03_10980</name>
</gene>
<name>A0A265E4Z6_9STAP</name>
<organism evidence="2 3">
    <name type="scientific">Salinicoccus roseus</name>
    <dbReference type="NCBI Taxonomy" id="45670"/>
    <lineage>
        <taxon>Bacteria</taxon>
        <taxon>Bacillati</taxon>
        <taxon>Bacillota</taxon>
        <taxon>Bacilli</taxon>
        <taxon>Bacillales</taxon>
        <taxon>Staphylococcaceae</taxon>
        <taxon>Salinicoccus</taxon>
    </lineage>
</organism>
<dbReference type="InterPro" id="IPR021354">
    <property type="entry name" value="DUF2975"/>
</dbReference>
<reference evidence="2 3" key="1">
    <citation type="submission" date="2017-07" db="EMBL/GenBank/DDBJ databases">
        <title>Shotgun whole genome sequences of three halophilic bacterial isolates.</title>
        <authorList>
            <person name="Pozzo T."/>
            <person name="Higdon S.M."/>
            <person name="Quillaguaman J."/>
        </authorList>
    </citation>
    <scope>NUCLEOTIDE SEQUENCE [LARGE SCALE GENOMIC DNA]</scope>
    <source>
        <strain evidence="2 3">BU-1</strain>
    </source>
</reference>
<feature type="transmembrane region" description="Helical" evidence="1">
    <location>
        <begin position="43"/>
        <end position="63"/>
    </location>
</feature>
<comment type="caution">
    <text evidence="2">The sequence shown here is derived from an EMBL/GenBank/DDBJ whole genome shotgun (WGS) entry which is preliminary data.</text>
</comment>
<evidence type="ECO:0000313" key="2">
    <source>
        <dbReference type="EMBL" id="OZT76654.1"/>
    </source>
</evidence>
<feature type="transmembrane region" description="Helical" evidence="1">
    <location>
        <begin position="91"/>
        <end position="111"/>
    </location>
</feature>
<dbReference type="RefSeq" id="WP_094907071.1">
    <property type="nucleotide sequence ID" value="NZ_NPEZ01000005.1"/>
</dbReference>
<dbReference type="EMBL" id="NPEZ01000005">
    <property type="protein sequence ID" value="OZT76654.1"/>
    <property type="molecule type" value="Genomic_DNA"/>
</dbReference>
<keyword evidence="1" id="KW-0472">Membrane</keyword>
<dbReference type="Proteomes" id="UP000216682">
    <property type="component" value="Unassembled WGS sequence"/>
</dbReference>
<evidence type="ECO:0000256" key="1">
    <source>
        <dbReference type="SAM" id="Phobius"/>
    </source>
</evidence>
<feature type="transmembrane region" description="Helical" evidence="1">
    <location>
        <begin position="117"/>
        <end position="140"/>
    </location>
</feature>
<dbReference type="AlphaFoldDB" id="A0A265E4Z6"/>
<accession>A0A265E4Z6</accession>
<sequence length="158" mass="17335">MERGSSLFLKAAVILMALPVLVGAGFAIYFLLRNPFNPEYAMILYPIVIGVLLTVIPFIFALYQSFKLLNYIDGKKAFSDLSVKALKKIKFAAFSISLIYAIILPFIYIVAEIDDAPGIILMGMVPIFAALVVGVFAAVLQKLLNEAINIKSENDLTV</sequence>
<proteinExistence type="predicted"/>
<keyword evidence="1" id="KW-0812">Transmembrane</keyword>